<dbReference type="PRINTS" id="PR00081">
    <property type="entry name" value="GDHRDH"/>
</dbReference>
<keyword evidence="2" id="KW-0521">NADP</keyword>
<gene>
    <name evidence="5" type="ORF">GCM10009850_096080</name>
</gene>
<dbReference type="InterPro" id="IPR045313">
    <property type="entry name" value="CBR1-like"/>
</dbReference>
<proteinExistence type="inferred from homology"/>
<dbReference type="RefSeq" id="WP_344491221.1">
    <property type="nucleotide sequence ID" value="NZ_BAAAQX010000038.1"/>
</dbReference>
<keyword evidence="3" id="KW-0560">Oxidoreductase</keyword>
<dbReference type="SUPFAM" id="SSF51735">
    <property type="entry name" value="NAD(P)-binding Rossmann-fold domains"/>
    <property type="match status" value="1"/>
</dbReference>
<dbReference type="Proteomes" id="UP001499843">
    <property type="component" value="Unassembled WGS sequence"/>
</dbReference>
<dbReference type="CDD" id="cd05324">
    <property type="entry name" value="carb_red_PTCR-like_SDR_c"/>
    <property type="match status" value="1"/>
</dbReference>
<dbReference type="Gene3D" id="3.40.50.720">
    <property type="entry name" value="NAD(P)-binding Rossmann-like Domain"/>
    <property type="match status" value="1"/>
</dbReference>
<accession>A0ABN3CXH0</accession>
<dbReference type="PANTHER" id="PTHR43963">
    <property type="entry name" value="CARBONYL REDUCTASE 1-RELATED"/>
    <property type="match status" value="1"/>
</dbReference>
<dbReference type="InterPro" id="IPR036291">
    <property type="entry name" value="NAD(P)-bd_dom_sf"/>
</dbReference>
<protein>
    <submittedName>
        <fullName evidence="5">SDR family oxidoreductase</fullName>
    </submittedName>
</protein>
<reference evidence="5 6" key="1">
    <citation type="journal article" date="2019" name="Int. J. Syst. Evol. Microbiol.">
        <title>The Global Catalogue of Microorganisms (GCM) 10K type strain sequencing project: providing services to taxonomists for standard genome sequencing and annotation.</title>
        <authorList>
            <consortium name="The Broad Institute Genomics Platform"/>
            <consortium name="The Broad Institute Genome Sequencing Center for Infectious Disease"/>
            <person name="Wu L."/>
            <person name="Ma J."/>
        </authorList>
    </citation>
    <scope>NUCLEOTIDE SEQUENCE [LARGE SCALE GENOMIC DNA]</scope>
    <source>
        <strain evidence="5 6">JCM 16114</strain>
    </source>
</reference>
<evidence type="ECO:0000256" key="4">
    <source>
        <dbReference type="RuleBase" id="RU000363"/>
    </source>
</evidence>
<dbReference type="PRINTS" id="PR00080">
    <property type="entry name" value="SDRFAMILY"/>
</dbReference>
<evidence type="ECO:0000256" key="1">
    <source>
        <dbReference type="ARBA" id="ARBA00006484"/>
    </source>
</evidence>
<evidence type="ECO:0000313" key="5">
    <source>
        <dbReference type="EMBL" id="GAA2214144.1"/>
    </source>
</evidence>
<evidence type="ECO:0000313" key="6">
    <source>
        <dbReference type="Proteomes" id="UP001499843"/>
    </source>
</evidence>
<name>A0ABN3CXH0_9ACTN</name>
<dbReference type="EMBL" id="BAAAQX010000038">
    <property type="protein sequence ID" value="GAA2214144.1"/>
    <property type="molecule type" value="Genomic_DNA"/>
</dbReference>
<sequence>MVSSTTRIALVTGGNRGLGQEIARQLATLGMRVIIGARTLAAGEEATQEDMFAGLMVSAKVLDVTRPEQIQIVVKQIVSDYGRIDVLINNAGISDGWQRPSTVDLDAASMVLNVNLLGAWMCAREVIPHMKANGYGRIVNISSRLASMATMDQWQEPAYRISKVALNALTRVLASEVQGTGILVNAASPGWVRTRLGGPNAPRTVEQGADTPVWLATLPENGPTGGFYGDRVLLPW</sequence>
<dbReference type="Pfam" id="PF00106">
    <property type="entry name" value="adh_short"/>
    <property type="match status" value="1"/>
</dbReference>
<evidence type="ECO:0000256" key="3">
    <source>
        <dbReference type="ARBA" id="ARBA00023002"/>
    </source>
</evidence>
<comment type="similarity">
    <text evidence="1 4">Belongs to the short-chain dehydrogenases/reductases (SDR) family.</text>
</comment>
<keyword evidence="6" id="KW-1185">Reference proteome</keyword>
<dbReference type="PANTHER" id="PTHR43963:SF6">
    <property type="entry name" value="CHAIN DEHYDROGENASE FAMILY PROTEIN, PUTATIVE (AFU_ORTHOLOGUE AFUA_3G15350)-RELATED"/>
    <property type="match status" value="1"/>
</dbReference>
<comment type="caution">
    <text evidence="5">The sequence shown here is derived from an EMBL/GenBank/DDBJ whole genome shotgun (WGS) entry which is preliminary data.</text>
</comment>
<organism evidence="5 6">
    <name type="scientific">Nonomuraea monospora</name>
    <dbReference type="NCBI Taxonomy" id="568818"/>
    <lineage>
        <taxon>Bacteria</taxon>
        <taxon>Bacillati</taxon>
        <taxon>Actinomycetota</taxon>
        <taxon>Actinomycetes</taxon>
        <taxon>Streptosporangiales</taxon>
        <taxon>Streptosporangiaceae</taxon>
        <taxon>Nonomuraea</taxon>
    </lineage>
</organism>
<dbReference type="InterPro" id="IPR002347">
    <property type="entry name" value="SDR_fam"/>
</dbReference>
<evidence type="ECO:0000256" key="2">
    <source>
        <dbReference type="ARBA" id="ARBA00022857"/>
    </source>
</evidence>